<dbReference type="RefSeq" id="WP_125305630.1">
    <property type="nucleotide sequence ID" value="NZ_RSEC01000006.1"/>
</dbReference>
<keyword evidence="3" id="KW-1185">Reference proteome</keyword>
<dbReference type="InterPro" id="IPR018541">
    <property type="entry name" value="Ftsk_gamma"/>
</dbReference>
<dbReference type="SMART" id="SM00843">
    <property type="entry name" value="Ftsk_gamma"/>
    <property type="match status" value="1"/>
</dbReference>
<accession>A0A427TPU3</accession>
<evidence type="ECO:0000259" key="1">
    <source>
        <dbReference type="SMART" id="SM00843"/>
    </source>
</evidence>
<dbReference type="InterPro" id="IPR036390">
    <property type="entry name" value="WH_DNA-bd_sf"/>
</dbReference>
<dbReference type="OrthoDB" id="3693113at2"/>
<gene>
    <name evidence="2" type="ORF">EIY87_00480</name>
</gene>
<dbReference type="InterPro" id="IPR036388">
    <property type="entry name" value="WH-like_DNA-bd_sf"/>
</dbReference>
<organism evidence="2 3">
    <name type="scientific">Amycolatopsis eburnea</name>
    <dbReference type="NCBI Taxonomy" id="2267691"/>
    <lineage>
        <taxon>Bacteria</taxon>
        <taxon>Bacillati</taxon>
        <taxon>Actinomycetota</taxon>
        <taxon>Actinomycetes</taxon>
        <taxon>Pseudonocardiales</taxon>
        <taxon>Pseudonocardiaceae</taxon>
        <taxon>Amycolatopsis</taxon>
    </lineage>
</organism>
<feature type="domain" description="FtsK gamma" evidence="1">
    <location>
        <begin position="296"/>
        <end position="360"/>
    </location>
</feature>
<sequence>MTSSITVGTADLLRLLGALQQTAIHDEENNGSPWCGILLHCARNPDAPPGQREIVAGTSGDGWRLGHTHVRCEGYWNRPTLWSADDVRALIAAFRPKLKGDKHHTTVVELGPAGQVVVAEAEQSLHAGAGFRLQFTEKPLAEYPRMAWRLLADVPGNRKPTNKDTGLPIEPRPRTDLAGATLAAFAAVAKIIGAPVEVYRYHQREPLLIQIGGVYRGYAAPAHYEETRDVARWPHATVHDPDLPPPPPRGNGEGLRPHGGVTIVKGGRGDAAFVDEVIDTITGVVDEMIDGFPPVEHDFEPLCQAATLVVEGQFGGASLLAKSMKISFNRASALLEQLEARGVVGPKRGSKAREVLVAPPDLPALLAAIRGPETTTEPEEGTTDDQ</sequence>
<comment type="caution">
    <text evidence="2">The sequence shown here is derived from an EMBL/GenBank/DDBJ whole genome shotgun (WGS) entry which is preliminary data.</text>
</comment>
<dbReference type="Gene3D" id="1.10.10.10">
    <property type="entry name" value="Winged helix-like DNA-binding domain superfamily/Winged helix DNA-binding domain"/>
    <property type="match status" value="1"/>
</dbReference>
<dbReference type="Proteomes" id="UP000267081">
    <property type="component" value="Unassembled WGS sequence"/>
</dbReference>
<dbReference type="SUPFAM" id="SSF46785">
    <property type="entry name" value="Winged helix' DNA-binding domain"/>
    <property type="match status" value="1"/>
</dbReference>
<protein>
    <recommendedName>
        <fullName evidence="1">FtsK gamma domain-containing protein</fullName>
    </recommendedName>
</protein>
<name>A0A427TPU3_9PSEU</name>
<evidence type="ECO:0000313" key="2">
    <source>
        <dbReference type="EMBL" id="RSD26373.1"/>
    </source>
</evidence>
<dbReference type="EMBL" id="RSEC01000006">
    <property type="protein sequence ID" value="RSD26373.1"/>
    <property type="molecule type" value="Genomic_DNA"/>
</dbReference>
<proteinExistence type="predicted"/>
<dbReference type="Pfam" id="PF09397">
    <property type="entry name" value="FtsK_gamma"/>
    <property type="match status" value="1"/>
</dbReference>
<evidence type="ECO:0000313" key="3">
    <source>
        <dbReference type="Proteomes" id="UP000267081"/>
    </source>
</evidence>
<reference evidence="2 3" key="1">
    <citation type="submission" date="2018-12" db="EMBL/GenBank/DDBJ databases">
        <title>Amycolatopsis eburnea sp. nov. actinomycete associate with arbuscular mycorrhiza fungal spore.</title>
        <authorList>
            <person name="Lumyong S."/>
            <person name="Chaiya L."/>
        </authorList>
    </citation>
    <scope>NUCLEOTIDE SEQUENCE [LARGE SCALE GENOMIC DNA]</scope>
    <source>
        <strain evidence="2 3">GLM-1</strain>
    </source>
</reference>
<dbReference type="AlphaFoldDB" id="A0A427TPU3"/>